<reference evidence="2 3" key="1">
    <citation type="submission" date="2024-03" db="EMBL/GenBank/DDBJ databases">
        <title>First Report of Pectobacterium brasiliscabiei causing potato scab in china.</title>
        <authorList>
            <person name="Handique U."/>
        </authorList>
    </citation>
    <scope>NUCLEOTIDE SEQUENCE [LARGE SCALE GENOMIC DNA]</scope>
    <source>
        <strain evidence="2 3">ZRIMU1503</strain>
    </source>
</reference>
<dbReference type="InterPro" id="IPR002125">
    <property type="entry name" value="CMP_dCMP_dom"/>
</dbReference>
<dbReference type="InterPro" id="IPR016193">
    <property type="entry name" value="Cytidine_deaminase-like"/>
</dbReference>
<keyword evidence="3" id="KW-1185">Reference proteome</keyword>
<dbReference type="SUPFAM" id="SSF53927">
    <property type="entry name" value="Cytidine deaminase-like"/>
    <property type="match status" value="1"/>
</dbReference>
<dbReference type="RefSeq" id="WP_336559224.1">
    <property type="nucleotide sequence ID" value="NZ_JBBAYM010000532.1"/>
</dbReference>
<dbReference type="PROSITE" id="PS51747">
    <property type="entry name" value="CYT_DCMP_DEAMINASES_2"/>
    <property type="match status" value="1"/>
</dbReference>
<organism evidence="2 3">
    <name type="scientific">Streptomyces brasiliscabiei</name>
    <dbReference type="NCBI Taxonomy" id="2736302"/>
    <lineage>
        <taxon>Bacteria</taxon>
        <taxon>Bacillati</taxon>
        <taxon>Actinomycetota</taxon>
        <taxon>Actinomycetes</taxon>
        <taxon>Kitasatosporales</taxon>
        <taxon>Streptomycetaceae</taxon>
        <taxon>Streptomyces</taxon>
    </lineage>
</organism>
<dbReference type="PANTHER" id="PTHR11079:SF162">
    <property type="entry name" value="RIBOFLAVIN BIOSYNTHESIS PROTEIN PYRD, CHLOROPLASTIC"/>
    <property type="match status" value="1"/>
</dbReference>
<dbReference type="Gene3D" id="3.40.140.10">
    <property type="entry name" value="Cytidine Deaminase, domain 2"/>
    <property type="match status" value="1"/>
</dbReference>
<feature type="domain" description="CMP/dCMP-type deaminase" evidence="1">
    <location>
        <begin position="1"/>
        <end position="86"/>
    </location>
</feature>
<feature type="non-terminal residue" evidence="2">
    <location>
        <position position="1"/>
    </location>
</feature>
<comment type="caution">
    <text evidence="2">The sequence shown here is derived from an EMBL/GenBank/DDBJ whole genome shotgun (WGS) entry which is preliminary data.</text>
</comment>
<dbReference type="PANTHER" id="PTHR11079">
    <property type="entry name" value="CYTOSINE DEAMINASE FAMILY MEMBER"/>
    <property type="match status" value="1"/>
</dbReference>
<dbReference type="Proteomes" id="UP001365781">
    <property type="component" value="Unassembled WGS sequence"/>
</dbReference>
<evidence type="ECO:0000259" key="1">
    <source>
        <dbReference type="PROSITE" id="PS51747"/>
    </source>
</evidence>
<protein>
    <submittedName>
        <fullName evidence="2">Deaminase</fullName>
    </submittedName>
</protein>
<gene>
    <name evidence="2" type="ORF">WB403_50600</name>
</gene>
<name>A0ABU8GVZ5_9ACTN</name>
<dbReference type="EMBL" id="JBBAYM010000532">
    <property type="protein sequence ID" value="MEI5617363.1"/>
    <property type="molecule type" value="Genomic_DNA"/>
</dbReference>
<feature type="non-terminal residue" evidence="2">
    <location>
        <position position="86"/>
    </location>
</feature>
<evidence type="ECO:0000313" key="2">
    <source>
        <dbReference type="EMBL" id="MEI5617363.1"/>
    </source>
</evidence>
<sequence>VYEDQIIGEGWHAKYGEAHAEVNCLQSVDATNTDKIPKATLFVSLEPCAHYGKTPPCTNLIIQRKIQRVVVGCVDPFKEVAGKGIN</sequence>
<dbReference type="Pfam" id="PF00383">
    <property type="entry name" value="dCMP_cyt_deam_1"/>
    <property type="match status" value="1"/>
</dbReference>
<evidence type="ECO:0000313" key="3">
    <source>
        <dbReference type="Proteomes" id="UP001365781"/>
    </source>
</evidence>
<proteinExistence type="predicted"/>
<accession>A0ABU8GVZ5</accession>